<feature type="transmembrane region" description="Helical" evidence="8">
    <location>
        <begin position="31"/>
        <end position="48"/>
    </location>
</feature>
<keyword evidence="6" id="KW-0406">Ion transport</keyword>
<feature type="domain" description="Cation/H+ exchanger transmembrane" evidence="9">
    <location>
        <begin position="18"/>
        <end position="402"/>
    </location>
</feature>
<dbReference type="GO" id="GO:1902600">
    <property type="term" value="P:proton transmembrane transport"/>
    <property type="evidence" value="ECO:0007669"/>
    <property type="project" value="InterPro"/>
</dbReference>
<keyword evidence="3" id="KW-0050">Antiport</keyword>
<feature type="transmembrane region" description="Helical" evidence="8">
    <location>
        <begin position="284"/>
        <end position="303"/>
    </location>
</feature>
<organism evidence="10 11">
    <name type="scientific">Methanocaldococcus vulcanius (strain ATCC 700851 / DSM 12094 / M7)</name>
    <name type="common">Methanococcus vulcanius</name>
    <dbReference type="NCBI Taxonomy" id="579137"/>
    <lineage>
        <taxon>Archaea</taxon>
        <taxon>Methanobacteriati</taxon>
        <taxon>Methanobacteriota</taxon>
        <taxon>Methanomada group</taxon>
        <taxon>Methanococci</taxon>
        <taxon>Methanococcales</taxon>
        <taxon>Methanocaldococcaceae</taxon>
        <taxon>Methanocaldococcus</taxon>
    </lineage>
</organism>
<dbReference type="GeneID" id="8512575"/>
<dbReference type="eggNOG" id="arCOG01961">
    <property type="taxonomic scope" value="Archaea"/>
</dbReference>
<feature type="transmembrane region" description="Helical" evidence="8">
    <location>
        <begin position="6"/>
        <end position="24"/>
    </location>
</feature>
<dbReference type="Gene3D" id="6.10.140.1330">
    <property type="match status" value="1"/>
</dbReference>
<keyword evidence="2" id="KW-0813">Transport</keyword>
<dbReference type="GO" id="GO:0005886">
    <property type="term" value="C:plasma membrane"/>
    <property type="evidence" value="ECO:0007669"/>
    <property type="project" value="UniProtKB-SubCell"/>
</dbReference>
<dbReference type="AlphaFoldDB" id="C9REW2"/>
<keyword evidence="7 8" id="KW-0472">Membrane</keyword>
<comment type="subcellular location">
    <subcellularLocation>
        <location evidence="1">Cell membrane</location>
        <topology evidence="1">Multi-pass membrane protein</topology>
    </subcellularLocation>
</comment>
<dbReference type="KEGG" id="mvu:Metvu_0247"/>
<dbReference type="OrthoDB" id="11709at2157"/>
<protein>
    <submittedName>
        <fullName evidence="10">Sodium/hydrogen exchanger</fullName>
    </submittedName>
</protein>
<keyword evidence="4 8" id="KW-0812">Transmembrane</keyword>
<dbReference type="Proteomes" id="UP000002063">
    <property type="component" value="Chromosome"/>
</dbReference>
<keyword evidence="11" id="KW-1185">Reference proteome</keyword>
<sequence length="427" mass="46323">MDIVLFLGYLSILFAGGAIIAKVARKIGIPDIPLLLIFGLILSILNVIPKNIVEGSFDFIGNFGLIILLFIGSFEMEWNVMKRVLDVIVKLDILALLIVWFISGLVFNLVFHLPLLSLIGLLFGAIVSATDPATLIPIFSKMDIDPEVAITLEAESVFNDPLGIVVTLICLSALGLAKAENPILEFISLAIGGIILGVIAGKFYEIIISKIKFDDYIAPFTLGLAIAFWYFAEGIFPSLSNGYEISGFMAVAIMGLYIGNVIVHKKEHKEDMEKVAVFMDELSIFIRILIFVLLGASISIPLLEKYAVPALICALGSILLARPIGVLIATAIPPIRPLAERIYLALEGPRGVVPATLAAMVYTEIIKHPEMVPKSIAKLMPPTELAGTILVATFMTIIVSVILEASWAKPLADILLKKKSKKETLSV</sequence>
<name>C9REW2_METVM</name>
<feature type="transmembrane region" description="Helical" evidence="8">
    <location>
        <begin position="216"/>
        <end position="239"/>
    </location>
</feature>
<evidence type="ECO:0000256" key="3">
    <source>
        <dbReference type="ARBA" id="ARBA00022449"/>
    </source>
</evidence>
<accession>C9REW2</accession>
<evidence type="ECO:0000256" key="1">
    <source>
        <dbReference type="ARBA" id="ARBA00004651"/>
    </source>
</evidence>
<evidence type="ECO:0000256" key="2">
    <source>
        <dbReference type="ARBA" id="ARBA00022448"/>
    </source>
</evidence>
<keyword evidence="5 8" id="KW-1133">Transmembrane helix</keyword>
<dbReference type="InterPro" id="IPR006153">
    <property type="entry name" value="Cation/H_exchanger_TM"/>
</dbReference>
<feature type="transmembrane region" description="Helical" evidence="8">
    <location>
        <begin position="93"/>
        <end position="111"/>
    </location>
</feature>
<evidence type="ECO:0000256" key="7">
    <source>
        <dbReference type="ARBA" id="ARBA00023136"/>
    </source>
</evidence>
<dbReference type="HOGENOM" id="CLU_005912_9_3_2"/>
<feature type="transmembrane region" description="Helical" evidence="8">
    <location>
        <begin position="60"/>
        <end position="81"/>
    </location>
</feature>
<dbReference type="Pfam" id="PF00999">
    <property type="entry name" value="Na_H_Exchanger"/>
    <property type="match status" value="1"/>
</dbReference>
<dbReference type="RefSeq" id="WP_012819658.1">
    <property type="nucleotide sequence ID" value="NC_013407.1"/>
</dbReference>
<feature type="transmembrane region" description="Helical" evidence="8">
    <location>
        <begin position="385"/>
        <end position="408"/>
    </location>
</feature>
<evidence type="ECO:0000256" key="6">
    <source>
        <dbReference type="ARBA" id="ARBA00023065"/>
    </source>
</evidence>
<gene>
    <name evidence="10" type="ordered locus">Metvu_0247</name>
</gene>
<dbReference type="PANTHER" id="PTHR32507:SF0">
    <property type="entry name" value="NA(+)_H(+) ANTIPORTER 2-RELATED"/>
    <property type="match status" value="1"/>
</dbReference>
<evidence type="ECO:0000256" key="5">
    <source>
        <dbReference type="ARBA" id="ARBA00022989"/>
    </source>
</evidence>
<evidence type="ECO:0000313" key="11">
    <source>
        <dbReference type="Proteomes" id="UP000002063"/>
    </source>
</evidence>
<dbReference type="PANTHER" id="PTHR32507">
    <property type="entry name" value="NA(+)/H(+) ANTIPORTER 1"/>
    <property type="match status" value="1"/>
</dbReference>
<feature type="transmembrane region" description="Helical" evidence="8">
    <location>
        <begin position="309"/>
        <end position="332"/>
    </location>
</feature>
<evidence type="ECO:0000313" key="10">
    <source>
        <dbReference type="EMBL" id="ACX72114.1"/>
    </source>
</evidence>
<dbReference type="EMBL" id="CP001787">
    <property type="protein sequence ID" value="ACX72114.1"/>
    <property type="molecule type" value="Genomic_DNA"/>
</dbReference>
<dbReference type="STRING" id="579137.Metvu_0247"/>
<dbReference type="GO" id="GO:0015297">
    <property type="term" value="F:antiporter activity"/>
    <property type="evidence" value="ECO:0007669"/>
    <property type="project" value="UniProtKB-KW"/>
</dbReference>
<reference evidence="10" key="1">
    <citation type="submission" date="2009-10" db="EMBL/GenBank/DDBJ databases">
        <title>Complete sequence of chromosome of Methanocaldococcus vulcanius M7.</title>
        <authorList>
            <consortium name="US DOE Joint Genome Institute"/>
            <person name="Lucas S."/>
            <person name="Copeland A."/>
            <person name="Lapidus A."/>
            <person name="Glavina del Rio T."/>
            <person name="Dalin E."/>
            <person name="Tice H."/>
            <person name="Bruce D."/>
            <person name="Goodwin L."/>
            <person name="Pitluck S."/>
            <person name="Lcollab F.I."/>
            <person name="Brettin T."/>
            <person name="Detter J.C."/>
            <person name="Han C."/>
            <person name="Tapia R."/>
            <person name="Kuske C.R."/>
            <person name="Schmutz J."/>
            <person name="Larimer F."/>
            <person name="Land M."/>
            <person name="Hauser L."/>
            <person name="Kyrpides N."/>
            <person name="Ovchinikova G."/>
            <person name="Sieprawska-Lupa M."/>
            <person name="Whitman W.B."/>
            <person name="Woyke T."/>
        </authorList>
    </citation>
    <scope>NUCLEOTIDE SEQUENCE [LARGE SCALE GENOMIC DNA]</scope>
    <source>
        <strain evidence="10">M7</strain>
    </source>
</reference>
<proteinExistence type="predicted"/>
<evidence type="ECO:0000256" key="8">
    <source>
        <dbReference type="SAM" id="Phobius"/>
    </source>
</evidence>
<feature type="transmembrane region" description="Helical" evidence="8">
    <location>
        <begin position="183"/>
        <end position="204"/>
    </location>
</feature>
<evidence type="ECO:0000259" key="9">
    <source>
        <dbReference type="Pfam" id="PF00999"/>
    </source>
</evidence>
<feature type="transmembrane region" description="Helical" evidence="8">
    <location>
        <begin position="245"/>
        <end position="263"/>
    </location>
</feature>
<evidence type="ECO:0000256" key="4">
    <source>
        <dbReference type="ARBA" id="ARBA00022692"/>
    </source>
</evidence>